<accession>A0A2R8BFC7</accession>
<evidence type="ECO:0000256" key="1">
    <source>
        <dbReference type="ARBA" id="ARBA00022598"/>
    </source>
</evidence>
<dbReference type="RefSeq" id="WP_108828767.1">
    <property type="nucleotide sequence ID" value="NZ_OMOR01000001.1"/>
</dbReference>
<keyword evidence="7" id="KW-1185">Reference proteome</keyword>
<dbReference type="GO" id="GO:0005737">
    <property type="term" value="C:cytoplasm"/>
    <property type="evidence" value="ECO:0007669"/>
    <property type="project" value="TreeGrafter"/>
</dbReference>
<protein>
    <recommendedName>
        <fullName evidence="3">biotin--[biotin carboxyl-carrier protein] ligase</fullName>
        <ecNumber evidence="3">6.3.4.15</ecNumber>
    </recommendedName>
</protein>
<dbReference type="PANTHER" id="PTHR12835">
    <property type="entry name" value="BIOTIN PROTEIN LIGASE"/>
    <property type="match status" value="1"/>
</dbReference>
<dbReference type="Pfam" id="PF03099">
    <property type="entry name" value="BPL_LplA_LipB"/>
    <property type="match status" value="1"/>
</dbReference>
<dbReference type="CDD" id="cd16442">
    <property type="entry name" value="BPL"/>
    <property type="match status" value="1"/>
</dbReference>
<proteinExistence type="predicted"/>
<dbReference type="Gene3D" id="3.30.930.10">
    <property type="entry name" value="Bira Bifunctional Protein, Domain 2"/>
    <property type="match status" value="1"/>
</dbReference>
<dbReference type="PROSITE" id="PS51733">
    <property type="entry name" value="BPL_LPL_CATALYTIC"/>
    <property type="match status" value="1"/>
</dbReference>
<name>A0A2R8BFC7_9RHOB</name>
<evidence type="ECO:0000256" key="4">
    <source>
        <dbReference type="ARBA" id="ARBA00047846"/>
    </source>
</evidence>
<evidence type="ECO:0000256" key="3">
    <source>
        <dbReference type="ARBA" id="ARBA00024227"/>
    </source>
</evidence>
<dbReference type="Proteomes" id="UP000244880">
    <property type="component" value="Unassembled WGS sequence"/>
</dbReference>
<feature type="domain" description="BPL/LPL catalytic" evidence="5">
    <location>
        <begin position="3"/>
        <end position="187"/>
    </location>
</feature>
<dbReference type="PANTHER" id="PTHR12835:SF5">
    <property type="entry name" value="BIOTIN--PROTEIN LIGASE"/>
    <property type="match status" value="1"/>
</dbReference>
<dbReference type="GO" id="GO:0004077">
    <property type="term" value="F:biotin--[biotin carboxyl-carrier protein] ligase activity"/>
    <property type="evidence" value="ECO:0007669"/>
    <property type="project" value="UniProtKB-EC"/>
</dbReference>
<comment type="catalytic activity">
    <reaction evidence="4">
        <text>biotin + L-lysyl-[protein] + ATP = N(6)-biotinyl-L-lysyl-[protein] + AMP + diphosphate + H(+)</text>
        <dbReference type="Rhea" id="RHEA:11756"/>
        <dbReference type="Rhea" id="RHEA-COMP:9752"/>
        <dbReference type="Rhea" id="RHEA-COMP:10505"/>
        <dbReference type="ChEBI" id="CHEBI:15378"/>
        <dbReference type="ChEBI" id="CHEBI:29969"/>
        <dbReference type="ChEBI" id="CHEBI:30616"/>
        <dbReference type="ChEBI" id="CHEBI:33019"/>
        <dbReference type="ChEBI" id="CHEBI:57586"/>
        <dbReference type="ChEBI" id="CHEBI:83144"/>
        <dbReference type="ChEBI" id="CHEBI:456215"/>
        <dbReference type="EC" id="6.3.4.15"/>
    </reaction>
</comment>
<dbReference type="EC" id="6.3.4.15" evidence="3"/>
<dbReference type="AlphaFoldDB" id="A0A2R8BFC7"/>
<dbReference type="InterPro" id="IPR045864">
    <property type="entry name" value="aa-tRNA-synth_II/BPL/LPL"/>
</dbReference>
<organism evidence="6 7">
    <name type="scientific">Ascidiaceihabitans donghaensis</name>
    <dbReference type="NCBI Taxonomy" id="1510460"/>
    <lineage>
        <taxon>Bacteria</taxon>
        <taxon>Pseudomonadati</taxon>
        <taxon>Pseudomonadota</taxon>
        <taxon>Alphaproteobacteria</taxon>
        <taxon>Rhodobacterales</taxon>
        <taxon>Paracoccaceae</taxon>
        <taxon>Ascidiaceihabitans</taxon>
    </lineage>
</organism>
<dbReference type="InterPro" id="IPR003142">
    <property type="entry name" value="BPL_C"/>
</dbReference>
<dbReference type="OrthoDB" id="9807064at2"/>
<reference evidence="6 7" key="1">
    <citation type="submission" date="2018-03" db="EMBL/GenBank/DDBJ databases">
        <authorList>
            <person name="Keele B.F."/>
        </authorList>
    </citation>
    <scope>NUCLEOTIDE SEQUENCE [LARGE SCALE GENOMIC DNA]</scope>
    <source>
        <strain evidence="6 7">CECT 8599</strain>
    </source>
</reference>
<sequence length="249" mass="26457">MSGWPDGYGRRILASVDSTLSEAARIAPEIAGPEWILAHTQTAARGRRGRAWSAPTGNFSATLVLPVAEPAQHAALRSFVASLALYDAFVAVSGQSSAFALKWPNDVLLRGGKVAGILLESAGQGHVLSHLAIGIGVNLAAAPSVQDVEAGAVPPVALRTTLGINVTPEAFLDALAVAYANYEAQFRDFGFAPIRTAWMQKAARLNEMIRARTAREEWHGIFREVDADGQLVLETAKGRISVPAADVYF</sequence>
<dbReference type="NCBIfam" id="TIGR00121">
    <property type="entry name" value="birA_ligase"/>
    <property type="match status" value="1"/>
</dbReference>
<keyword evidence="1 6" id="KW-0436">Ligase</keyword>
<keyword evidence="2" id="KW-0092">Biotin</keyword>
<evidence type="ECO:0000313" key="7">
    <source>
        <dbReference type="Proteomes" id="UP000244880"/>
    </source>
</evidence>
<evidence type="ECO:0000259" key="5">
    <source>
        <dbReference type="PROSITE" id="PS51733"/>
    </source>
</evidence>
<dbReference type="SUPFAM" id="SSF55681">
    <property type="entry name" value="Class II aaRS and biotin synthetases"/>
    <property type="match status" value="1"/>
</dbReference>
<dbReference type="Pfam" id="PF02237">
    <property type="entry name" value="BPL_C"/>
    <property type="match status" value="1"/>
</dbReference>
<dbReference type="Gene3D" id="2.30.30.100">
    <property type="match status" value="1"/>
</dbReference>
<dbReference type="EMBL" id="OMOR01000001">
    <property type="protein sequence ID" value="SPH21716.1"/>
    <property type="molecule type" value="Genomic_DNA"/>
</dbReference>
<dbReference type="InterPro" id="IPR004408">
    <property type="entry name" value="Biotin_CoA_COase_ligase"/>
</dbReference>
<dbReference type="InterPro" id="IPR004143">
    <property type="entry name" value="BPL_LPL_catalytic"/>
</dbReference>
<evidence type="ECO:0000313" key="6">
    <source>
        <dbReference type="EMBL" id="SPH21716.1"/>
    </source>
</evidence>
<gene>
    <name evidence="6" type="primary">birA</name>
    <name evidence="6" type="ORF">ASD8599_02468</name>
</gene>
<evidence type="ECO:0000256" key="2">
    <source>
        <dbReference type="ARBA" id="ARBA00023267"/>
    </source>
</evidence>